<protein>
    <recommendedName>
        <fullName evidence="3">SAP domain-containing protein</fullName>
    </recommendedName>
</protein>
<evidence type="ECO:0000313" key="1">
    <source>
        <dbReference type="EMBL" id="CAK0795883.1"/>
    </source>
</evidence>
<name>A0ABN9PVT9_9DINO</name>
<reference evidence="1" key="1">
    <citation type="submission" date="2023-10" db="EMBL/GenBank/DDBJ databases">
        <authorList>
            <person name="Chen Y."/>
            <person name="Shah S."/>
            <person name="Dougan E. K."/>
            <person name="Thang M."/>
            <person name="Chan C."/>
        </authorList>
    </citation>
    <scope>NUCLEOTIDE SEQUENCE [LARGE SCALE GENOMIC DNA]</scope>
</reference>
<evidence type="ECO:0008006" key="3">
    <source>
        <dbReference type="Google" id="ProtNLM"/>
    </source>
</evidence>
<organism evidence="1 2">
    <name type="scientific">Prorocentrum cordatum</name>
    <dbReference type="NCBI Taxonomy" id="2364126"/>
    <lineage>
        <taxon>Eukaryota</taxon>
        <taxon>Sar</taxon>
        <taxon>Alveolata</taxon>
        <taxon>Dinophyceae</taxon>
        <taxon>Prorocentrales</taxon>
        <taxon>Prorocentraceae</taxon>
        <taxon>Prorocentrum</taxon>
    </lineage>
</organism>
<proteinExistence type="predicted"/>
<dbReference type="EMBL" id="CAUYUJ010001430">
    <property type="protein sequence ID" value="CAK0795883.1"/>
    <property type="molecule type" value="Genomic_DNA"/>
</dbReference>
<sequence length="247" mass="26528">MRAPFRNPPFPNPPFRSARHAAVAGWDRGHVRPRAVQGGVPGGGVGHMRISSCEPPGKSEMKMVVGGPDCSQLCAEQREPRLDWDRIRASYDECKGGCLPQIDQLVRAVYLSGSTAVLGSLGAVLLLTRCCSCDDFVGVFGLDLDLLVPRAVHAGPDGGGCACLHLYAILFYALSLALFLRATLQDMADEVGVKLRGAKDDLCISLRRPAQASRICAGLPGVGRRPWCVPRAKERRPAPTREACADL</sequence>
<gene>
    <name evidence="1" type="ORF">PCOR1329_LOCUS5424</name>
</gene>
<evidence type="ECO:0000313" key="2">
    <source>
        <dbReference type="Proteomes" id="UP001189429"/>
    </source>
</evidence>
<accession>A0ABN9PVT9</accession>
<comment type="caution">
    <text evidence="1">The sequence shown here is derived from an EMBL/GenBank/DDBJ whole genome shotgun (WGS) entry which is preliminary data.</text>
</comment>
<keyword evidence="2" id="KW-1185">Reference proteome</keyword>
<dbReference type="Proteomes" id="UP001189429">
    <property type="component" value="Unassembled WGS sequence"/>
</dbReference>